<sequence>MKMLLALLLMSSLSFSLVIVLDLFMNYSVARAIYNVFYGFRVMAPLEFFLLCFLLLSLFVYIGKEIWKQRKSKKN</sequence>
<name>A0A1X7F7F4_9BACI</name>
<dbReference type="AlphaFoldDB" id="A0A1X7F7F4"/>
<accession>A0A0H4KU39</accession>
<dbReference type="EMBL" id="CP011974">
    <property type="protein sequence ID" value="AKO91798.1"/>
    <property type="molecule type" value="Genomic_DNA"/>
</dbReference>
<organism evidence="1 2">
    <name type="scientific">Priestia filamentosa</name>
    <dbReference type="NCBI Taxonomy" id="1402861"/>
    <lineage>
        <taxon>Bacteria</taxon>
        <taxon>Bacillati</taxon>
        <taxon>Bacillota</taxon>
        <taxon>Bacilli</taxon>
        <taxon>Bacillales</taxon>
        <taxon>Bacillaceae</taxon>
        <taxon>Priestia</taxon>
    </lineage>
</organism>
<accession>A0A1X7F7F4</accession>
<reference evidence="2" key="2">
    <citation type="submission" date="2015-06" db="EMBL/GenBank/DDBJ databases">
        <title>Genome Sequence of Bacillus endophyticus and Analysis of its Companion Mechanism in the Ketogulonigenium vulgare-Bacillus strain Consortium.</title>
        <authorList>
            <person name="Jia N."/>
            <person name="Du J."/>
            <person name="Ding M.-Z."/>
            <person name="Gao F."/>
            <person name="Yuan Y.-J."/>
        </authorList>
    </citation>
    <scope>NUCLEOTIDE SEQUENCE [LARGE SCALE GENOMIC DNA]</scope>
    <source>
        <strain evidence="2">Hbe603</strain>
    </source>
</reference>
<gene>
    <name evidence="1" type="ORF">BEH_06575</name>
</gene>
<evidence type="ECO:0000313" key="1">
    <source>
        <dbReference type="EMBL" id="AKO91798.1"/>
    </source>
</evidence>
<reference evidence="1 2" key="1">
    <citation type="journal article" date="2015" name="PLoS ONE">
        <title>Genome Sequence of Bacillus endophyticus and Analysis of Its Companion Mechanism in the Ketogulonigenium vulgare-Bacillus Strain Consortium.</title>
        <authorList>
            <person name="Jia N."/>
            <person name="Du J."/>
            <person name="Ding M.Z."/>
            <person name="Gao F."/>
            <person name="Yuan Y.J."/>
        </authorList>
    </citation>
    <scope>NUCLEOTIDE SEQUENCE [LARGE SCALE GENOMIC DNA]</scope>
    <source>
        <strain evidence="1 2">Hbe603</strain>
    </source>
</reference>
<dbReference type="Proteomes" id="UP000036202">
    <property type="component" value="Chromosome"/>
</dbReference>
<proteinExistence type="predicted"/>
<protein>
    <submittedName>
        <fullName evidence="1">Uncharacterized protein</fullName>
    </submittedName>
</protein>
<dbReference type="InterPro" id="IPR058725">
    <property type="entry name" value="YczF"/>
</dbReference>
<dbReference type="KEGG" id="beo:BEH_06575"/>
<dbReference type="PATRIC" id="fig|135735.6.peg.1319"/>
<dbReference type="Pfam" id="PF26310">
    <property type="entry name" value="YczF"/>
    <property type="match status" value="1"/>
</dbReference>
<evidence type="ECO:0000313" key="2">
    <source>
        <dbReference type="Proteomes" id="UP000036202"/>
    </source>
</evidence>
<keyword evidence="2" id="KW-1185">Reference proteome</keyword>